<sequence length="126" mass="13760">MKFWKIPLMISLIISMFALTIPVEASINQSIRINGVIGNGDKENSTQPDVGAVHPGHNENSQTGDSGKNQSNTNDKVQTVKTILKNTDTVLPKTGVVLSFFGSLLGILIVIFAMTIIQRNQRLQKL</sequence>
<feature type="transmembrane region" description="Helical" evidence="2">
    <location>
        <begin position="96"/>
        <end position="117"/>
    </location>
</feature>
<reference evidence="3 5" key="1">
    <citation type="submission" date="2017-09" db="EMBL/GenBank/DDBJ databases">
        <title>Complete Genome Sequences of Two Strains of the Meat Spoilage Bacterium Brochothrix thermosphacta Isolated from Ground Chicken.</title>
        <authorList>
            <person name="Paoli G.C."/>
            <person name="Wijey C."/>
            <person name="Chen C.-Y."/>
            <person name="Nguyen L."/>
            <person name="Yan X."/>
            <person name="Irwin P.L."/>
        </authorList>
    </citation>
    <scope>NUCLEOTIDE SEQUENCE [LARGE SCALE GENOMIC DNA]</scope>
    <source>
        <strain evidence="3 5">BI</strain>
    </source>
</reference>
<protein>
    <submittedName>
        <fullName evidence="3">Uncharacterized protein</fullName>
    </submittedName>
</protein>
<dbReference type="Proteomes" id="UP000270190">
    <property type="component" value="Unassembled WGS sequence"/>
</dbReference>
<dbReference type="Proteomes" id="UP000243591">
    <property type="component" value="Chromosome"/>
</dbReference>
<keyword evidence="2" id="KW-0812">Transmembrane</keyword>
<evidence type="ECO:0000313" key="3">
    <source>
        <dbReference type="EMBL" id="ATF24999.1"/>
    </source>
</evidence>
<evidence type="ECO:0000256" key="1">
    <source>
        <dbReference type="SAM" id="MobiDB-lite"/>
    </source>
</evidence>
<dbReference type="KEGG" id="bths:CNY62_00635"/>
<gene>
    <name evidence="4" type="ORF">BTBSAS_20149</name>
    <name evidence="3" type="ORF">CNY62_00635</name>
</gene>
<dbReference type="STRING" id="2756.BFR44_02710"/>
<evidence type="ECO:0000256" key="2">
    <source>
        <dbReference type="SAM" id="Phobius"/>
    </source>
</evidence>
<evidence type="ECO:0000313" key="4">
    <source>
        <dbReference type="EMBL" id="SPP28279.1"/>
    </source>
</evidence>
<keyword evidence="2" id="KW-1133">Transmembrane helix</keyword>
<feature type="region of interest" description="Disordered" evidence="1">
    <location>
        <begin position="38"/>
        <end position="77"/>
    </location>
</feature>
<accession>A0A1D2KQR1</accession>
<dbReference type="RefSeq" id="WP_069126614.1">
    <property type="nucleotide sequence ID" value="NZ_CBCPHX010000001.1"/>
</dbReference>
<keyword evidence="5" id="KW-1185">Reference proteome</keyword>
<dbReference type="EMBL" id="CP023483">
    <property type="protein sequence ID" value="ATF24999.1"/>
    <property type="molecule type" value="Genomic_DNA"/>
</dbReference>
<organism evidence="3 5">
    <name type="scientific">Brochothrix thermosphacta</name>
    <name type="common">Microbacterium thermosphactum</name>
    <dbReference type="NCBI Taxonomy" id="2756"/>
    <lineage>
        <taxon>Bacteria</taxon>
        <taxon>Bacillati</taxon>
        <taxon>Bacillota</taxon>
        <taxon>Bacilli</taxon>
        <taxon>Bacillales</taxon>
        <taxon>Listeriaceae</taxon>
        <taxon>Brochothrix</taxon>
    </lineage>
</organism>
<evidence type="ECO:0000313" key="6">
    <source>
        <dbReference type="Proteomes" id="UP000270190"/>
    </source>
</evidence>
<evidence type="ECO:0000313" key="5">
    <source>
        <dbReference type="Proteomes" id="UP000243591"/>
    </source>
</evidence>
<reference evidence="6" key="3">
    <citation type="submission" date="2018-04" db="EMBL/GenBank/DDBJ databases">
        <authorList>
            <person name="Illikoud N."/>
        </authorList>
    </citation>
    <scope>NUCLEOTIDE SEQUENCE [LARGE SCALE GENOMIC DNA]</scope>
</reference>
<proteinExistence type="predicted"/>
<dbReference type="AlphaFoldDB" id="A0A1D2KQR1"/>
<dbReference type="EMBL" id="OUNC01000012">
    <property type="protein sequence ID" value="SPP28279.1"/>
    <property type="molecule type" value="Genomic_DNA"/>
</dbReference>
<feature type="compositionally biased region" description="Polar residues" evidence="1">
    <location>
        <begin position="58"/>
        <end position="77"/>
    </location>
</feature>
<name>A0A1D2KQR1_BROTH</name>
<reference evidence="4" key="2">
    <citation type="submission" date="2018-04" db="EMBL/GenBank/DDBJ databases">
        <authorList>
            <person name="Go L.Y."/>
            <person name="Mitchell J.A."/>
        </authorList>
    </citation>
    <scope>NUCLEOTIDE SEQUENCE</scope>
    <source>
        <strain evidence="4">BSAS1 3</strain>
    </source>
</reference>
<keyword evidence="2" id="KW-0472">Membrane</keyword>